<gene>
    <name evidence="2" type="ORF">G6F51_012368</name>
</gene>
<feature type="compositionally biased region" description="Polar residues" evidence="1">
    <location>
        <begin position="134"/>
        <end position="145"/>
    </location>
</feature>
<evidence type="ECO:0000256" key="1">
    <source>
        <dbReference type="SAM" id="MobiDB-lite"/>
    </source>
</evidence>
<comment type="caution">
    <text evidence="2">The sequence shown here is derived from an EMBL/GenBank/DDBJ whole genome shotgun (WGS) entry which is preliminary data.</text>
</comment>
<dbReference type="Proteomes" id="UP000717996">
    <property type="component" value="Unassembled WGS sequence"/>
</dbReference>
<feature type="region of interest" description="Disordered" evidence="1">
    <location>
        <begin position="134"/>
        <end position="160"/>
    </location>
</feature>
<dbReference type="EMBL" id="JAANIT010003536">
    <property type="protein sequence ID" value="KAG1533932.1"/>
    <property type="molecule type" value="Genomic_DNA"/>
</dbReference>
<proteinExistence type="predicted"/>
<protein>
    <submittedName>
        <fullName evidence="2">Uncharacterized protein</fullName>
    </submittedName>
</protein>
<name>A0A9P6XWK3_RHIOR</name>
<evidence type="ECO:0000313" key="3">
    <source>
        <dbReference type="Proteomes" id="UP000717996"/>
    </source>
</evidence>
<evidence type="ECO:0000313" key="2">
    <source>
        <dbReference type="EMBL" id="KAG1533932.1"/>
    </source>
</evidence>
<reference evidence="2" key="1">
    <citation type="journal article" date="2020" name="Microb. Genom.">
        <title>Genetic diversity of clinical and environmental Mucorales isolates obtained from an investigation of mucormycosis cases among solid organ transplant recipients.</title>
        <authorList>
            <person name="Nguyen M.H."/>
            <person name="Kaul D."/>
            <person name="Muto C."/>
            <person name="Cheng S.J."/>
            <person name="Richter R.A."/>
            <person name="Bruno V.M."/>
            <person name="Liu G."/>
            <person name="Beyhan S."/>
            <person name="Sundermann A.J."/>
            <person name="Mounaud S."/>
            <person name="Pasculle A.W."/>
            <person name="Nierman W.C."/>
            <person name="Driscoll E."/>
            <person name="Cumbie R."/>
            <person name="Clancy C.J."/>
            <person name="Dupont C.L."/>
        </authorList>
    </citation>
    <scope>NUCLEOTIDE SEQUENCE</scope>
    <source>
        <strain evidence="2">GL16</strain>
    </source>
</reference>
<accession>A0A9P6XWK3</accession>
<dbReference type="OrthoDB" id="2275357at2759"/>
<sequence length="539" mass="62264">MILTEELQQYKVPIVKEGSKHFFSTNIAKEWDFETYFESTHNNLNKNKNIIKIQNDYDMDLNWIIQLEEIPVAIKEYACALIKKEKPKKAALKANLANCRNKKRKIFEQKVIFKSPITTGIININNSTVHFTNDASSSRCSSTLNRKNEEDGEQEDDQNTKHATPSIWLDFHHHIQSNAEAFHPYSLEANNIVRSGKGVSPRPYLDRGLYNKHMEARSTQEVNAMPEVFHQYIDGYIDSDNFKAAKKSIKPLSLLLAMNEDEESSNISSLEFLQKLLLEVNKAYTCHIDYNSTEDAFNQLFVWPYLDVVSKSFTIEGINSDFVQGQPCLESMIRQLKAVNLYVDDKNQYKADGLIKLFGLNDLELLLLETSGCFNNKDKKKLQFDHYKGVYGTLAMLKCIVDDYPYASLESFAKVKVFFVQAAGDELHFWSIRYQKDGCVFDLWREANLKIKPNFLDKADFVPDLVQFFWEMKSKLEETIRDILALKEEHRATKAKCRYSSVKPVLLNQIISPIILKLTQKEDYVEMGNFGPMYSPPHP</sequence>
<organism evidence="2 3">
    <name type="scientific">Rhizopus oryzae</name>
    <name type="common">Mucormycosis agent</name>
    <name type="synonym">Rhizopus arrhizus var. delemar</name>
    <dbReference type="NCBI Taxonomy" id="64495"/>
    <lineage>
        <taxon>Eukaryota</taxon>
        <taxon>Fungi</taxon>
        <taxon>Fungi incertae sedis</taxon>
        <taxon>Mucoromycota</taxon>
        <taxon>Mucoromycotina</taxon>
        <taxon>Mucoromycetes</taxon>
        <taxon>Mucorales</taxon>
        <taxon>Mucorineae</taxon>
        <taxon>Rhizopodaceae</taxon>
        <taxon>Rhizopus</taxon>
    </lineage>
</organism>
<dbReference type="AlphaFoldDB" id="A0A9P6XWK3"/>